<evidence type="ECO:0008006" key="3">
    <source>
        <dbReference type="Google" id="ProtNLM"/>
    </source>
</evidence>
<dbReference type="AlphaFoldDB" id="A0A845BCG6"/>
<dbReference type="EMBL" id="WTYL01000003">
    <property type="protein sequence ID" value="MXP45249.1"/>
    <property type="molecule type" value="Genomic_DNA"/>
</dbReference>
<comment type="caution">
    <text evidence="1">The sequence shown here is derived from an EMBL/GenBank/DDBJ whole genome shotgun (WGS) entry which is preliminary data.</text>
</comment>
<accession>A0A845BCG6</accession>
<protein>
    <recommendedName>
        <fullName evidence="3">SH3 domain-containing protein</fullName>
    </recommendedName>
</protein>
<evidence type="ECO:0000313" key="1">
    <source>
        <dbReference type="EMBL" id="MXP45249.1"/>
    </source>
</evidence>
<organism evidence="1 2">
    <name type="scientific">Allopontixanthobacter sediminis</name>
    <dbReference type="NCBI Taxonomy" id="1689985"/>
    <lineage>
        <taxon>Bacteria</taxon>
        <taxon>Pseudomonadati</taxon>
        <taxon>Pseudomonadota</taxon>
        <taxon>Alphaproteobacteria</taxon>
        <taxon>Sphingomonadales</taxon>
        <taxon>Erythrobacteraceae</taxon>
        <taxon>Allopontixanthobacter</taxon>
    </lineage>
</organism>
<dbReference type="PROSITE" id="PS51257">
    <property type="entry name" value="PROKAR_LIPOPROTEIN"/>
    <property type="match status" value="1"/>
</dbReference>
<name>A0A845BCG6_9SPHN</name>
<keyword evidence="2" id="KW-1185">Reference proteome</keyword>
<sequence length="237" mass="24688">MRYSILAAALAFGAGGCSSDPTPADDAENVLDAVAEPATVPADIGERAELAPLEPRNACRDIAGAEEFRTALAAAVEARDADALIALADPNVKLDFGGGAGSAELRRRLSERNLWQELEDLIALGCGSNEAGGITLPWYFTQATPSVDAMMGMLVTGADVPMLSAPEAGAETVRSLSWDAVELLDGLATGAEYQHVRLPGGASGFVATDTLRSLVDYRLLASEQNGKWRITALIAGD</sequence>
<dbReference type="RefSeq" id="WP_160756867.1">
    <property type="nucleotide sequence ID" value="NZ_WTYL01000003.1"/>
</dbReference>
<evidence type="ECO:0000313" key="2">
    <source>
        <dbReference type="Proteomes" id="UP000431922"/>
    </source>
</evidence>
<reference evidence="1 2" key="1">
    <citation type="submission" date="2019-12" db="EMBL/GenBank/DDBJ databases">
        <title>Genomic-based taxomic classification of the family Erythrobacteraceae.</title>
        <authorList>
            <person name="Xu L."/>
        </authorList>
    </citation>
    <scope>NUCLEOTIDE SEQUENCE [LARGE SCALE GENOMIC DNA]</scope>
    <source>
        <strain evidence="1 2">KCTC 42453</strain>
    </source>
</reference>
<proteinExistence type="predicted"/>
<gene>
    <name evidence="1" type="ORF">GRI65_12405</name>
</gene>
<dbReference type="OrthoDB" id="7550365at2"/>
<dbReference type="Proteomes" id="UP000431922">
    <property type="component" value="Unassembled WGS sequence"/>
</dbReference>